<accession>A0A839N114</accession>
<dbReference type="AlphaFoldDB" id="A0A839N114"/>
<dbReference type="RefSeq" id="WP_183319669.1">
    <property type="nucleotide sequence ID" value="NZ_JACHVQ010000001.1"/>
</dbReference>
<name>A0A839N114_9MICO</name>
<reference evidence="1 2" key="1">
    <citation type="submission" date="2020-08" db="EMBL/GenBank/DDBJ databases">
        <title>Sequencing the genomes of 1000 actinobacteria strains.</title>
        <authorList>
            <person name="Klenk H.-P."/>
        </authorList>
    </citation>
    <scope>NUCLEOTIDE SEQUENCE [LARGE SCALE GENOMIC DNA]</scope>
    <source>
        <strain evidence="1 2">DSM 105369</strain>
    </source>
</reference>
<sequence>MTLTLADAGALVDRFAGPLLADGSLGADDRVASVCSLGWYDAPTAASLGRQIRGSLRSETLAHSLDAALGRPDSRPIALRTQLDAWSLVLDPWFNQPRLRFHPRHTRGGGRALVIDWRVDREVLLFAASDGRLRWLVSLPVQLGDELPRPLAGYEPDEFHALATQLGWRPGTDARAFAVALASRWTGADLTADTFGGRHRRVSFRDLDSPPTSRIERARGLGLTPLGGDLNAINRTMWLSLAVGSEIPDPDDLRLVSRSAAQVALAMADAALRDELRDTVDAMNQTGGEPSQEVRRHLLARADRLAAAPGGAVRAAIVRTVAAGQLDDAFGSATEAVQACPVVSGAAAPADLSPGEADALELLREAVRDAHEFGYGQRDRREDVF</sequence>
<comment type="caution">
    <text evidence="1">The sequence shown here is derived from an EMBL/GenBank/DDBJ whole genome shotgun (WGS) entry which is preliminary data.</text>
</comment>
<evidence type="ECO:0000313" key="2">
    <source>
        <dbReference type="Proteomes" id="UP000559182"/>
    </source>
</evidence>
<gene>
    <name evidence="1" type="ORF">FHU39_001382</name>
</gene>
<organism evidence="1 2">
    <name type="scientific">Flexivirga oryzae</name>
    <dbReference type="NCBI Taxonomy" id="1794944"/>
    <lineage>
        <taxon>Bacteria</taxon>
        <taxon>Bacillati</taxon>
        <taxon>Actinomycetota</taxon>
        <taxon>Actinomycetes</taxon>
        <taxon>Micrococcales</taxon>
        <taxon>Dermacoccaceae</taxon>
        <taxon>Flexivirga</taxon>
    </lineage>
</organism>
<dbReference type="Proteomes" id="UP000559182">
    <property type="component" value="Unassembled WGS sequence"/>
</dbReference>
<proteinExistence type="predicted"/>
<protein>
    <submittedName>
        <fullName evidence="1">Uncharacterized protein</fullName>
    </submittedName>
</protein>
<evidence type="ECO:0000313" key="1">
    <source>
        <dbReference type="EMBL" id="MBB2891398.1"/>
    </source>
</evidence>
<dbReference type="EMBL" id="JACHVQ010000001">
    <property type="protein sequence ID" value="MBB2891398.1"/>
    <property type="molecule type" value="Genomic_DNA"/>
</dbReference>
<keyword evidence="2" id="KW-1185">Reference proteome</keyword>